<accession>A0ACC2UH21</accession>
<keyword evidence="2" id="KW-1185">Reference proteome</keyword>
<organism evidence="1 2">
    <name type="scientific">Entomophthora muscae</name>
    <dbReference type="NCBI Taxonomy" id="34485"/>
    <lineage>
        <taxon>Eukaryota</taxon>
        <taxon>Fungi</taxon>
        <taxon>Fungi incertae sedis</taxon>
        <taxon>Zoopagomycota</taxon>
        <taxon>Entomophthoromycotina</taxon>
        <taxon>Entomophthoromycetes</taxon>
        <taxon>Entomophthorales</taxon>
        <taxon>Entomophthoraceae</taxon>
        <taxon>Entomophthora</taxon>
    </lineage>
</organism>
<reference evidence="1" key="1">
    <citation type="submission" date="2022-04" db="EMBL/GenBank/DDBJ databases">
        <title>Genome of the entomopathogenic fungus Entomophthora muscae.</title>
        <authorList>
            <person name="Elya C."/>
            <person name="Lovett B.R."/>
            <person name="Lee E."/>
            <person name="Macias A.M."/>
            <person name="Hajek A.E."/>
            <person name="De Bivort B.L."/>
            <person name="Kasson M.T."/>
            <person name="De Fine Licht H.H."/>
            <person name="Stajich J.E."/>
        </authorList>
    </citation>
    <scope>NUCLEOTIDE SEQUENCE</scope>
    <source>
        <strain evidence="1">Berkeley</strain>
    </source>
</reference>
<sequence>MHSLFNIIVCAFGISASAIAPSKKQCPPGSVFIVGWYAQPSSYTPTTCYQDSVLFDDAGYKLCKDNTWIHKECECEGHRPRKTGMFIQCD</sequence>
<dbReference type="EMBL" id="QTSX02000723">
    <property type="protein sequence ID" value="KAJ9086333.1"/>
    <property type="molecule type" value="Genomic_DNA"/>
</dbReference>
<evidence type="ECO:0000313" key="2">
    <source>
        <dbReference type="Proteomes" id="UP001165960"/>
    </source>
</evidence>
<gene>
    <name evidence="1" type="ORF">DSO57_1005040</name>
</gene>
<evidence type="ECO:0000313" key="1">
    <source>
        <dbReference type="EMBL" id="KAJ9086333.1"/>
    </source>
</evidence>
<dbReference type="Proteomes" id="UP001165960">
    <property type="component" value="Unassembled WGS sequence"/>
</dbReference>
<protein>
    <submittedName>
        <fullName evidence="1">Uncharacterized protein</fullName>
    </submittedName>
</protein>
<comment type="caution">
    <text evidence="1">The sequence shown here is derived from an EMBL/GenBank/DDBJ whole genome shotgun (WGS) entry which is preliminary data.</text>
</comment>
<proteinExistence type="predicted"/>
<name>A0ACC2UH21_9FUNG</name>